<sequence length="163" mass="18103">PSYLLCPEVYTWHLLDDTTRAELSAEKYNRLNKSAGGKSVIESAVNAGILFKNTRMTNLIYSSINGRGDSEEIQEYANLVGEIDDQLDVISVDYVTCSYYRTVTAPRPQNRMPLHFCLDSEMSQLSLGASSPKHSNNVHLPSNPIRNDNSIVTISHSLPQVTA</sequence>
<feature type="non-terminal residue" evidence="1">
    <location>
        <position position="1"/>
    </location>
</feature>
<protein>
    <submittedName>
        <fullName evidence="1">Uncharacterized protein</fullName>
    </submittedName>
</protein>
<name>A0A8J2KKM9_9HEXA</name>
<evidence type="ECO:0000313" key="2">
    <source>
        <dbReference type="Proteomes" id="UP000708208"/>
    </source>
</evidence>
<gene>
    <name evidence="1" type="ORF">AFUS01_LOCUS27338</name>
</gene>
<keyword evidence="2" id="KW-1185">Reference proteome</keyword>
<comment type="caution">
    <text evidence="1">The sequence shown here is derived from an EMBL/GenBank/DDBJ whole genome shotgun (WGS) entry which is preliminary data.</text>
</comment>
<evidence type="ECO:0000313" key="1">
    <source>
        <dbReference type="EMBL" id="CAG7816735.1"/>
    </source>
</evidence>
<dbReference type="Proteomes" id="UP000708208">
    <property type="component" value="Unassembled WGS sequence"/>
</dbReference>
<proteinExistence type="predicted"/>
<dbReference type="EMBL" id="CAJVCH010377142">
    <property type="protein sequence ID" value="CAG7816735.1"/>
    <property type="molecule type" value="Genomic_DNA"/>
</dbReference>
<dbReference type="AlphaFoldDB" id="A0A8J2KKM9"/>
<organism evidence="1 2">
    <name type="scientific">Allacma fusca</name>
    <dbReference type="NCBI Taxonomy" id="39272"/>
    <lineage>
        <taxon>Eukaryota</taxon>
        <taxon>Metazoa</taxon>
        <taxon>Ecdysozoa</taxon>
        <taxon>Arthropoda</taxon>
        <taxon>Hexapoda</taxon>
        <taxon>Collembola</taxon>
        <taxon>Symphypleona</taxon>
        <taxon>Sminthuridae</taxon>
        <taxon>Allacma</taxon>
    </lineage>
</organism>
<feature type="non-terminal residue" evidence="1">
    <location>
        <position position="163"/>
    </location>
</feature>
<accession>A0A8J2KKM9</accession>
<reference evidence="1" key="1">
    <citation type="submission" date="2021-06" db="EMBL/GenBank/DDBJ databases">
        <authorList>
            <person name="Hodson N. C."/>
            <person name="Mongue J. A."/>
            <person name="Jaron S. K."/>
        </authorList>
    </citation>
    <scope>NUCLEOTIDE SEQUENCE</scope>
</reference>